<feature type="compositionally biased region" description="Low complexity" evidence="1">
    <location>
        <begin position="38"/>
        <end position="53"/>
    </location>
</feature>
<proteinExistence type="predicted"/>
<feature type="region of interest" description="Disordered" evidence="1">
    <location>
        <begin position="1"/>
        <end position="91"/>
    </location>
</feature>
<dbReference type="Proteomes" id="UP000248484">
    <property type="component" value="Chromosome 19"/>
</dbReference>
<name>A0A9W2WAV6_PHYMC</name>
<reference evidence="3" key="1">
    <citation type="submission" date="2025-08" db="UniProtKB">
        <authorList>
            <consortium name="RefSeq"/>
        </authorList>
    </citation>
    <scope>IDENTIFICATION</scope>
    <source>
        <tissue evidence="3">Muscle</tissue>
    </source>
</reference>
<dbReference type="GeneID" id="129391566"/>
<sequence>MEYRRMDPGESGASFGDPRAVEGTTSRSRPRSGTWRQGRGSARGRVGGSSARGWFAIRERQTEVLDQRGGGREGGWEVEPPGGGGAAGSGARPLAPTALGARVWAVTQKAAARSRAPGGGVRLRARRAAGQVGRLPRVRAGSWGCRRRRRRAPRARPAALGVRLAERVAGAPGPPGDAAAAAAAAAVAASVGSAGARCGEGSVSFGFSALSLLGRGRREKREGMSAPPRRPRPELGKLERGGAAWLNKAQAQLCFLLVSLLPPKRVPFPLDVITQKGVKGTR</sequence>
<gene>
    <name evidence="3" type="primary">LOC129391566</name>
</gene>
<feature type="compositionally biased region" description="Basic and acidic residues" evidence="1">
    <location>
        <begin position="57"/>
        <end position="75"/>
    </location>
</feature>
<accession>A0A9W2WAV6</accession>
<dbReference type="KEGG" id="pcad:129391566"/>
<organism evidence="2 3">
    <name type="scientific">Physeter macrocephalus</name>
    <name type="common">Sperm whale</name>
    <name type="synonym">Physeter catodon</name>
    <dbReference type="NCBI Taxonomy" id="9755"/>
    <lineage>
        <taxon>Eukaryota</taxon>
        <taxon>Metazoa</taxon>
        <taxon>Chordata</taxon>
        <taxon>Craniata</taxon>
        <taxon>Vertebrata</taxon>
        <taxon>Euteleostomi</taxon>
        <taxon>Mammalia</taxon>
        <taxon>Eutheria</taxon>
        <taxon>Laurasiatheria</taxon>
        <taxon>Artiodactyla</taxon>
        <taxon>Whippomorpha</taxon>
        <taxon>Cetacea</taxon>
        <taxon>Odontoceti</taxon>
        <taxon>Physeteridae</taxon>
        <taxon>Physeter</taxon>
    </lineage>
</organism>
<feature type="region of interest" description="Disordered" evidence="1">
    <location>
        <begin position="216"/>
        <end position="236"/>
    </location>
</feature>
<evidence type="ECO:0000256" key="1">
    <source>
        <dbReference type="SAM" id="MobiDB-lite"/>
    </source>
</evidence>
<evidence type="ECO:0000313" key="2">
    <source>
        <dbReference type="Proteomes" id="UP000248484"/>
    </source>
</evidence>
<keyword evidence="2" id="KW-1185">Reference proteome</keyword>
<protein>
    <submittedName>
        <fullName evidence="3">Serine/arginine repetitive matrix protein 3-like</fullName>
    </submittedName>
</protein>
<dbReference type="RefSeq" id="XP_054936313.1">
    <property type="nucleotide sequence ID" value="XM_055080338.1"/>
</dbReference>
<dbReference type="AlphaFoldDB" id="A0A9W2WAV6"/>
<evidence type="ECO:0000313" key="3">
    <source>
        <dbReference type="RefSeq" id="XP_054936313.1"/>
    </source>
</evidence>